<evidence type="ECO:0000256" key="1">
    <source>
        <dbReference type="SAM" id="MobiDB-lite"/>
    </source>
</evidence>
<feature type="compositionally biased region" description="Basic and acidic residues" evidence="1">
    <location>
        <begin position="43"/>
        <end position="62"/>
    </location>
</feature>
<accession>A0A8W8NH30</accession>
<sequence>VETWFKVTAHSLLKITLWVKYEPYWAKGREDMLRTGYPGWTDRQTDEDTDHYRAPAERGSKK</sequence>
<dbReference type="AlphaFoldDB" id="A0A8W8NH30"/>
<reference evidence="2" key="1">
    <citation type="submission" date="2022-08" db="UniProtKB">
        <authorList>
            <consortium name="EnsemblMetazoa"/>
        </authorList>
    </citation>
    <scope>IDENTIFICATION</scope>
    <source>
        <strain evidence="2">05x7-T-G4-1.051#20</strain>
    </source>
</reference>
<organism evidence="2 3">
    <name type="scientific">Magallana gigas</name>
    <name type="common">Pacific oyster</name>
    <name type="synonym">Crassostrea gigas</name>
    <dbReference type="NCBI Taxonomy" id="29159"/>
    <lineage>
        <taxon>Eukaryota</taxon>
        <taxon>Metazoa</taxon>
        <taxon>Spiralia</taxon>
        <taxon>Lophotrochozoa</taxon>
        <taxon>Mollusca</taxon>
        <taxon>Bivalvia</taxon>
        <taxon>Autobranchia</taxon>
        <taxon>Pteriomorphia</taxon>
        <taxon>Ostreida</taxon>
        <taxon>Ostreoidea</taxon>
        <taxon>Ostreidae</taxon>
        <taxon>Magallana</taxon>
    </lineage>
</organism>
<dbReference type="Proteomes" id="UP000005408">
    <property type="component" value="Unassembled WGS sequence"/>
</dbReference>
<protein>
    <submittedName>
        <fullName evidence="2">Uncharacterized protein</fullName>
    </submittedName>
</protein>
<keyword evidence="3" id="KW-1185">Reference proteome</keyword>
<dbReference type="EnsemblMetazoa" id="G5786.1">
    <property type="protein sequence ID" value="G5786.1:cds"/>
    <property type="gene ID" value="G5786"/>
</dbReference>
<evidence type="ECO:0000313" key="3">
    <source>
        <dbReference type="Proteomes" id="UP000005408"/>
    </source>
</evidence>
<proteinExistence type="predicted"/>
<feature type="region of interest" description="Disordered" evidence="1">
    <location>
        <begin position="36"/>
        <end position="62"/>
    </location>
</feature>
<evidence type="ECO:0000313" key="2">
    <source>
        <dbReference type="EnsemblMetazoa" id="G5786.1:cds"/>
    </source>
</evidence>
<name>A0A8W8NH30_MAGGI</name>